<dbReference type="AlphaFoldDB" id="A0AAV4U3E8"/>
<accession>A0AAV4U3E8</accession>
<sequence>MGDKIKNYQQLSYLIRAKPPQNFILLEKHATQSISINIKTPSTLILFKTQVSFFSRFTLRLISDPFLHFYSTFNKGNAHQERQKRSRKGLVSKTASLMVSEQSQKAPSLPASRRQGRGSSPFFSPGGTFFFK</sequence>
<organism evidence="2 3">
    <name type="scientific">Caerostris darwini</name>
    <dbReference type="NCBI Taxonomy" id="1538125"/>
    <lineage>
        <taxon>Eukaryota</taxon>
        <taxon>Metazoa</taxon>
        <taxon>Ecdysozoa</taxon>
        <taxon>Arthropoda</taxon>
        <taxon>Chelicerata</taxon>
        <taxon>Arachnida</taxon>
        <taxon>Araneae</taxon>
        <taxon>Araneomorphae</taxon>
        <taxon>Entelegynae</taxon>
        <taxon>Araneoidea</taxon>
        <taxon>Araneidae</taxon>
        <taxon>Caerostris</taxon>
    </lineage>
</organism>
<dbReference type="Proteomes" id="UP001054837">
    <property type="component" value="Unassembled WGS sequence"/>
</dbReference>
<reference evidence="2 3" key="1">
    <citation type="submission" date="2021-06" db="EMBL/GenBank/DDBJ databases">
        <title>Caerostris darwini draft genome.</title>
        <authorList>
            <person name="Kono N."/>
            <person name="Arakawa K."/>
        </authorList>
    </citation>
    <scope>NUCLEOTIDE SEQUENCE [LARGE SCALE GENOMIC DNA]</scope>
</reference>
<feature type="region of interest" description="Disordered" evidence="1">
    <location>
        <begin position="98"/>
        <end position="132"/>
    </location>
</feature>
<evidence type="ECO:0000256" key="1">
    <source>
        <dbReference type="SAM" id="MobiDB-lite"/>
    </source>
</evidence>
<feature type="compositionally biased region" description="Low complexity" evidence="1">
    <location>
        <begin position="118"/>
        <end position="132"/>
    </location>
</feature>
<proteinExistence type="predicted"/>
<protein>
    <submittedName>
        <fullName evidence="2">Uncharacterized protein</fullName>
    </submittedName>
</protein>
<evidence type="ECO:0000313" key="3">
    <source>
        <dbReference type="Proteomes" id="UP001054837"/>
    </source>
</evidence>
<name>A0AAV4U3E8_9ARAC</name>
<comment type="caution">
    <text evidence="2">The sequence shown here is derived from an EMBL/GenBank/DDBJ whole genome shotgun (WGS) entry which is preliminary data.</text>
</comment>
<keyword evidence="3" id="KW-1185">Reference proteome</keyword>
<dbReference type="EMBL" id="BPLQ01010653">
    <property type="protein sequence ID" value="GIY52286.1"/>
    <property type="molecule type" value="Genomic_DNA"/>
</dbReference>
<evidence type="ECO:0000313" key="2">
    <source>
        <dbReference type="EMBL" id="GIY52286.1"/>
    </source>
</evidence>
<gene>
    <name evidence="2" type="ORF">CDAR_172231</name>
</gene>